<gene>
    <name evidence="3" type="ORF">NEMBOFW57_000308</name>
</gene>
<name>A0AAD4EZD6_9PEZI</name>
<organism evidence="3 4">
    <name type="scientific">Staphylotrichum longicolle</name>
    <dbReference type="NCBI Taxonomy" id="669026"/>
    <lineage>
        <taxon>Eukaryota</taxon>
        <taxon>Fungi</taxon>
        <taxon>Dikarya</taxon>
        <taxon>Ascomycota</taxon>
        <taxon>Pezizomycotina</taxon>
        <taxon>Sordariomycetes</taxon>
        <taxon>Sordariomycetidae</taxon>
        <taxon>Sordariales</taxon>
        <taxon>Chaetomiaceae</taxon>
        <taxon>Staphylotrichum</taxon>
    </lineage>
</organism>
<dbReference type="Proteomes" id="UP001197093">
    <property type="component" value="Unassembled WGS sequence"/>
</dbReference>
<feature type="chain" id="PRO_5041921819" description="Protein CAP22" evidence="2">
    <location>
        <begin position="21"/>
        <end position="215"/>
    </location>
</feature>
<reference evidence="3" key="1">
    <citation type="submission" date="2023-02" db="EMBL/GenBank/DDBJ databases">
        <authorList>
            <person name="Palmer J.M."/>
        </authorList>
    </citation>
    <scope>NUCLEOTIDE SEQUENCE</scope>
    <source>
        <strain evidence="3">FW57</strain>
    </source>
</reference>
<sequence>MHTTTATTFFLAALACLTHAEELKASDVPSACKAICGPIVTLTNTCDVNPDSETRRRRGLRHRADDADNGAADDESDEAVEAQCICSNKSFNVRSVAALCAACIAQNGKTTDDMDKIMSQCSFASTTFVPGATTAVAGVTVKATKPAFTTSGSSTPTGNSSSGNSGSSSGSSSGSAGPAKASSTGTSAGVRSLDLKATRLGLAAGAIGAACFLFV</sequence>
<feature type="region of interest" description="Disordered" evidence="1">
    <location>
        <begin position="51"/>
        <end position="74"/>
    </location>
</feature>
<dbReference type="AlphaFoldDB" id="A0AAD4EZD6"/>
<evidence type="ECO:0008006" key="5">
    <source>
        <dbReference type="Google" id="ProtNLM"/>
    </source>
</evidence>
<evidence type="ECO:0000256" key="2">
    <source>
        <dbReference type="SAM" id="SignalP"/>
    </source>
</evidence>
<keyword evidence="4" id="KW-1185">Reference proteome</keyword>
<protein>
    <recommendedName>
        <fullName evidence="5">Protein CAP22</fullName>
    </recommendedName>
</protein>
<comment type="caution">
    <text evidence="3">The sequence shown here is derived from an EMBL/GenBank/DDBJ whole genome shotgun (WGS) entry which is preliminary data.</text>
</comment>
<evidence type="ECO:0000313" key="3">
    <source>
        <dbReference type="EMBL" id="KAG7290309.1"/>
    </source>
</evidence>
<feature type="signal peptide" evidence="2">
    <location>
        <begin position="1"/>
        <end position="20"/>
    </location>
</feature>
<keyword evidence="2" id="KW-0732">Signal</keyword>
<evidence type="ECO:0000256" key="1">
    <source>
        <dbReference type="SAM" id="MobiDB-lite"/>
    </source>
</evidence>
<evidence type="ECO:0000313" key="4">
    <source>
        <dbReference type="Proteomes" id="UP001197093"/>
    </source>
</evidence>
<feature type="region of interest" description="Disordered" evidence="1">
    <location>
        <begin position="146"/>
        <end position="186"/>
    </location>
</feature>
<accession>A0AAD4EZD6</accession>
<proteinExistence type="predicted"/>
<dbReference type="EMBL" id="JAHCVI010000001">
    <property type="protein sequence ID" value="KAG7290309.1"/>
    <property type="molecule type" value="Genomic_DNA"/>
</dbReference>